<feature type="transmembrane region" description="Helical" evidence="1">
    <location>
        <begin position="155"/>
        <end position="175"/>
    </location>
</feature>
<accession>A0A7W9CVP6</accession>
<keyword evidence="1" id="KW-0472">Membrane</keyword>
<sequence length="552" mass="58038">MSATAAPGGPRRRAWTAGLALLLVLLPLLLPDRTERLTAQTVLRLPLELPLLLLLLTLPLGRLRRPLAVLLGLAFALVLMLKLADMAVAEALGRAFDPVLDSALFPPAYELLVGAVGRPAAIAAAIAALAAVAILPAILVLALQRLAALAGRRRGPLAGVAVLLLVAWGALRLAGLPIAAADAAPYAARHVAGAVASLGDRAAFEAEAAVDPFAGLAPDRLLARLAGKDVLLVFVESYGRSAIEDPRYAPAVDAVLRQAEATLAGAGFSARSAYLRSPTVGGQSWLAHGTLLSGVRIDNQRRYLALVGSQRATLVGDFRRAGWRAVAVMPAIARAWPEGAFFGYDRLYDAGTLGYRGLPFNWVTMPDQFTLAAFDRAERTKGPRPPVFAEMALISSHAPWTPIPSLVPWQAVGDGSVFDDQAKAGDAPEIVWRDPERVRLQYRLSIEYSLSTLASYVAAKGDPNLVLLVLGDHQPAPLVTGADASRDVPVHLIAADPSVLATAARWGWGAGLLPDPARPAEPMEGMRARLLGGFSASEDAPESARAPAAPGL</sequence>
<dbReference type="InterPro" id="IPR017850">
    <property type="entry name" value="Alkaline_phosphatase_core_sf"/>
</dbReference>
<feature type="transmembrane region" description="Helical" evidence="1">
    <location>
        <begin position="120"/>
        <end position="143"/>
    </location>
</feature>
<dbReference type="AlphaFoldDB" id="A0A7W9CVP6"/>
<feature type="transmembrane region" description="Helical" evidence="1">
    <location>
        <begin position="67"/>
        <end position="84"/>
    </location>
</feature>
<comment type="caution">
    <text evidence="2">The sequence shown here is derived from an EMBL/GenBank/DDBJ whole genome shotgun (WGS) entry which is preliminary data.</text>
</comment>
<keyword evidence="1" id="KW-1133">Transmembrane helix</keyword>
<evidence type="ECO:0000313" key="2">
    <source>
        <dbReference type="EMBL" id="MBB5752750.1"/>
    </source>
</evidence>
<evidence type="ECO:0000313" key="3">
    <source>
        <dbReference type="Proteomes" id="UP000523821"/>
    </source>
</evidence>
<reference evidence="2 3" key="1">
    <citation type="submission" date="2020-08" db="EMBL/GenBank/DDBJ databases">
        <title>Genomic Encyclopedia of Type Strains, Phase IV (KMG-IV): sequencing the most valuable type-strain genomes for metagenomic binning, comparative biology and taxonomic classification.</title>
        <authorList>
            <person name="Goeker M."/>
        </authorList>
    </citation>
    <scope>NUCLEOTIDE SEQUENCE [LARGE SCALE GENOMIC DNA]</scope>
    <source>
        <strain evidence="2 3">DSM 16268</strain>
    </source>
</reference>
<keyword evidence="3" id="KW-1185">Reference proteome</keyword>
<dbReference type="EMBL" id="JACHOO010000003">
    <property type="protein sequence ID" value="MBB5752750.1"/>
    <property type="molecule type" value="Genomic_DNA"/>
</dbReference>
<dbReference type="Proteomes" id="UP000523821">
    <property type="component" value="Unassembled WGS sequence"/>
</dbReference>
<proteinExistence type="predicted"/>
<protein>
    <recommendedName>
        <fullName evidence="4">Sulfatase N-terminal domain-containing protein</fullName>
    </recommendedName>
</protein>
<organism evidence="2 3">
    <name type="scientific">Prosthecomicrobium pneumaticum</name>
    <dbReference type="NCBI Taxonomy" id="81895"/>
    <lineage>
        <taxon>Bacteria</taxon>
        <taxon>Pseudomonadati</taxon>
        <taxon>Pseudomonadota</taxon>
        <taxon>Alphaproteobacteria</taxon>
        <taxon>Hyphomicrobiales</taxon>
        <taxon>Kaistiaceae</taxon>
        <taxon>Prosthecomicrobium</taxon>
    </lineage>
</organism>
<dbReference type="Gene3D" id="3.40.720.10">
    <property type="entry name" value="Alkaline Phosphatase, subunit A"/>
    <property type="match status" value="1"/>
</dbReference>
<evidence type="ECO:0008006" key="4">
    <source>
        <dbReference type="Google" id="ProtNLM"/>
    </source>
</evidence>
<gene>
    <name evidence="2" type="ORF">GGQ63_001804</name>
</gene>
<keyword evidence="1" id="KW-0812">Transmembrane</keyword>
<dbReference type="RefSeq" id="WP_183854830.1">
    <property type="nucleotide sequence ID" value="NZ_JACHOO010000003.1"/>
</dbReference>
<feature type="transmembrane region" description="Helical" evidence="1">
    <location>
        <begin position="41"/>
        <end position="60"/>
    </location>
</feature>
<evidence type="ECO:0000256" key="1">
    <source>
        <dbReference type="SAM" id="Phobius"/>
    </source>
</evidence>
<name>A0A7W9CVP6_9HYPH</name>